<dbReference type="InterPro" id="IPR013154">
    <property type="entry name" value="ADH-like_N"/>
</dbReference>
<protein>
    <submittedName>
        <fullName evidence="4">Tumor protein p53 inducible protein 3</fullName>
    </submittedName>
</protein>
<dbReference type="InterPro" id="IPR036291">
    <property type="entry name" value="NAD(P)-bd_dom_sf"/>
</dbReference>
<dbReference type="Pfam" id="PF08240">
    <property type="entry name" value="ADH_N"/>
    <property type="match status" value="1"/>
</dbReference>
<dbReference type="AlphaFoldDB" id="A0A8C6FGI6"/>
<reference evidence="4" key="2">
    <citation type="submission" date="2025-09" db="UniProtKB">
        <authorList>
            <consortium name="Ensembl"/>
        </authorList>
    </citation>
    <scope>IDENTIFICATION</scope>
</reference>
<evidence type="ECO:0000259" key="3">
    <source>
        <dbReference type="SMART" id="SM00829"/>
    </source>
</evidence>
<dbReference type="GO" id="GO:0070402">
    <property type="term" value="F:NADPH binding"/>
    <property type="evidence" value="ECO:0007669"/>
    <property type="project" value="Ensembl"/>
</dbReference>
<dbReference type="FunFam" id="3.40.50.720:FF:000314">
    <property type="entry name" value="Quinone oxidoreductase PIG3"/>
    <property type="match status" value="1"/>
</dbReference>
<dbReference type="Gene3D" id="3.90.180.10">
    <property type="entry name" value="Medium-chain alcohol dehydrogenases, catalytic domain"/>
    <property type="match status" value="1"/>
</dbReference>
<evidence type="ECO:0000313" key="4">
    <source>
        <dbReference type="Ensembl" id="ENSMMSP00000004513.1"/>
    </source>
</evidence>
<dbReference type="Gene3D" id="3.40.50.720">
    <property type="entry name" value="NAD(P)-binding Rossmann-like Domain"/>
    <property type="match status" value="1"/>
</dbReference>
<dbReference type="GeneTree" id="ENSGT00940000161217"/>
<name>A0A8C6FGI6_MOSMO</name>
<evidence type="ECO:0000256" key="1">
    <source>
        <dbReference type="ARBA" id="ARBA00022857"/>
    </source>
</evidence>
<feature type="domain" description="Enoyl reductase (ER)" evidence="3">
    <location>
        <begin position="10"/>
        <end position="328"/>
    </location>
</feature>
<dbReference type="PANTHER" id="PTHR48106:SF18">
    <property type="entry name" value="QUINONE OXIDOREDUCTASE PIG3"/>
    <property type="match status" value="1"/>
</dbReference>
<dbReference type="Proteomes" id="UP000694544">
    <property type="component" value="Unplaced"/>
</dbReference>
<dbReference type="SMART" id="SM00829">
    <property type="entry name" value="PKS_ER"/>
    <property type="match status" value="1"/>
</dbReference>
<evidence type="ECO:0000313" key="5">
    <source>
        <dbReference type="Proteomes" id="UP000694544"/>
    </source>
</evidence>
<dbReference type="CDD" id="cd05276">
    <property type="entry name" value="p53_inducible_oxidoreductase"/>
    <property type="match status" value="1"/>
</dbReference>
<dbReference type="NCBIfam" id="TIGR02824">
    <property type="entry name" value="quinone_pig3"/>
    <property type="match status" value="1"/>
</dbReference>
<keyword evidence="1" id="KW-0521">NADP</keyword>
<sequence>MIAVHFDKPGGPENLYLKEVAKPSPGEGEVLLKVAASALNRADLLQRQGQYAPPPGASNILGLEASGHVAEIGASCQGPWRVGDPAMVLLSGGGQAQYVTVPAELLMPIPAGLTMCQAAAIPEAWLTAFQLLHLVGNVQAGDYVLIHAGASGVGTAAIQLARMAGATPLITAGSQQKLQITEKLGAAAGFNYKEEDFSEATLKFTKGAGVNLILDCIGGSYWEKNVNCLALDGHWVLYGLLGGAVISGPLFSKLLFKRGRLTTSLLRSRDKKYKQMLVKAFTEQILPHFSTEGPQRLLPVLDRVYPVAKIQEAHEYMETNKNVGKIVLELPQ</sequence>
<dbReference type="Ensembl" id="ENSMMST00000004908.1">
    <property type="protein sequence ID" value="ENSMMSP00000004513.1"/>
    <property type="gene ID" value="ENSMMSG00000003394.1"/>
</dbReference>
<organism evidence="4 5">
    <name type="scientific">Moschus moschiferus</name>
    <name type="common">Siberian musk deer</name>
    <name type="synonym">Moschus sibiricus</name>
    <dbReference type="NCBI Taxonomy" id="68415"/>
    <lineage>
        <taxon>Eukaryota</taxon>
        <taxon>Metazoa</taxon>
        <taxon>Chordata</taxon>
        <taxon>Craniata</taxon>
        <taxon>Vertebrata</taxon>
        <taxon>Euteleostomi</taxon>
        <taxon>Mammalia</taxon>
        <taxon>Eutheria</taxon>
        <taxon>Laurasiatheria</taxon>
        <taxon>Artiodactyla</taxon>
        <taxon>Ruminantia</taxon>
        <taxon>Pecora</taxon>
        <taxon>Moschidae</taxon>
        <taxon>Moschus</taxon>
    </lineage>
</organism>
<dbReference type="InterPro" id="IPR013149">
    <property type="entry name" value="ADH-like_C"/>
</dbReference>
<dbReference type="GO" id="GO:0048038">
    <property type="term" value="F:quinone binding"/>
    <property type="evidence" value="ECO:0007669"/>
    <property type="project" value="Ensembl"/>
</dbReference>
<dbReference type="GO" id="GO:0006739">
    <property type="term" value="P:NADP+ metabolic process"/>
    <property type="evidence" value="ECO:0007669"/>
    <property type="project" value="Ensembl"/>
</dbReference>
<dbReference type="GO" id="GO:0042803">
    <property type="term" value="F:protein homodimerization activity"/>
    <property type="evidence" value="ECO:0007669"/>
    <property type="project" value="Ensembl"/>
</dbReference>
<dbReference type="SUPFAM" id="SSF51735">
    <property type="entry name" value="NAD(P)-binding Rossmann-fold domains"/>
    <property type="match status" value="1"/>
</dbReference>
<dbReference type="InterPro" id="IPR011032">
    <property type="entry name" value="GroES-like_sf"/>
</dbReference>
<dbReference type="PANTHER" id="PTHR48106">
    <property type="entry name" value="QUINONE OXIDOREDUCTASE PIG3-RELATED"/>
    <property type="match status" value="1"/>
</dbReference>
<keyword evidence="2" id="KW-0560">Oxidoreductase</keyword>
<dbReference type="SUPFAM" id="SSF50129">
    <property type="entry name" value="GroES-like"/>
    <property type="match status" value="1"/>
</dbReference>
<dbReference type="GO" id="GO:0003960">
    <property type="term" value="F:quinone reductase (NADPH) activity"/>
    <property type="evidence" value="ECO:0007669"/>
    <property type="project" value="Ensembl"/>
</dbReference>
<dbReference type="Pfam" id="PF00107">
    <property type="entry name" value="ADH_zinc_N"/>
    <property type="match status" value="1"/>
</dbReference>
<gene>
    <name evidence="4" type="primary">TP53I3</name>
</gene>
<dbReference type="InterPro" id="IPR014189">
    <property type="entry name" value="Quinone_OxRdtase_PIG3"/>
</dbReference>
<proteinExistence type="predicted"/>
<keyword evidence="5" id="KW-1185">Reference proteome</keyword>
<evidence type="ECO:0000256" key="2">
    <source>
        <dbReference type="ARBA" id="ARBA00023002"/>
    </source>
</evidence>
<reference evidence="4" key="1">
    <citation type="submission" date="2025-08" db="UniProtKB">
        <authorList>
            <consortium name="Ensembl"/>
        </authorList>
    </citation>
    <scope>IDENTIFICATION</scope>
</reference>
<dbReference type="InterPro" id="IPR020843">
    <property type="entry name" value="ER"/>
</dbReference>
<accession>A0A8C6FGI6</accession>